<dbReference type="InterPro" id="IPR006620">
    <property type="entry name" value="Pro_4_hyd_alph"/>
</dbReference>
<accession>A0ABM4D9D4</accession>
<keyword evidence="6" id="KW-0408">Iron</keyword>
<dbReference type="PANTHER" id="PTHR10869">
    <property type="entry name" value="PROLYL 4-HYDROXYLASE ALPHA SUBUNIT"/>
    <property type="match status" value="1"/>
</dbReference>
<evidence type="ECO:0000256" key="3">
    <source>
        <dbReference type="ARBA" id="ARBA00022896"/>
    </source>
</evidence>
<dbReference type="InterPro" id="IPR045054">
    <property type="entry name" value="P4HA-like"/>
</dbReference>
<evidence type="ECO:0000313" key="9">
    <source>
        <dbReference type="RefSeq" id="XP_065670948.1"/>
    </source>
</evidence>
<dbReference type="PANTHER" id="PTHR10869:SF246">
    <property type="entry name" value="TRANSMEMBRANE PROLYL 4-HYDROXYLASE"/>
    <property type="match status" value="1"/>
</dbReference>
<evidence type="ECO:0000256" key="1">
    <source>
        <dbReference type="ARBA" id="ARBA00001961"/>
    </source>
</evidence>
<dbReference type="RefSeq" id="XP_065670948.1">
    <property type="nucleotide sequence ID" value="XM_065814876.1"/>
</dbReference>
<dbReference type="Pfam" id="PF13640">
    <property type="entry name" value="2OG-FeII_Oxy_3"/>
    <property type="match status" value="1"/>
</dbReference>
<dbReference type="SMART" id="SM00702">
    <property type="entry name" value="P4Hc"/>
    <property type="match status" value="1"/>
</dbReference>
<dbReference type="PROSITE" id="PS51257">
    <property type="entry name" value="PROKAR_LIPOPROTEIN"/>
    <property type="match status" value="1"/>
</dbReference>
<keyword evidence="3" id="KW-0847">Vitamin C</keyword>
<dbReference type="InterPro" id="IPR044862">
    <property type="entry name" value="Pro_4_hyd_alph_FE2OG_OXY"/>
</dbReference>
<keyword evidence="2" id="KW-0479">Metal-binding</keyword>
<evidence type="ECO:0000256" key="4">
    <source>
        <dbReference type="ARBA" id="ARBA00022964"/>
    </source>
</evidence>
<comment type="cofactor">
    <cofactor evidence="1">
        <name>L-ascorbate</name>
        <dbReference type="ChEBI" id="CHEBI:38290"/>
    </cofactor>
</comment>
<evidence type="ECO:0000256" key="5">
    <source>
        <dbReference type="ARBA" id="ARBA00023002"/>
    </source>
</evidence>
<keyword evidence="5" id="KW-0560">Oxidoreductase</keyword>
<keyword evidence="9" id="KW-0472">Membrane</keyword>
<name>A0ABM4D9D4_HYDVU</name>
<dbReference type="Proteomes" id="UP001652625">
    <property type="component" value="Chromosome 13"/>
</dbReference>
<keyword evidence="8" id="KW-1185">Reference proteome</keyword>
<evidence type="ECO:0000256" key="6">
    <source>
        <dbReference type="ARBA" id="ARBA00023004"/>
    </source>
</evidence>
<organism evidence="8 9">
    <name type="scientific">Hydra vulgaris</name>
    <name type="common">Hydra</name>
    <name type="synonym">Hydra attenuata</name>
    <dbReference type="NCBI Taxonomy" id="6087"/>
    <lineage>
        <taxon>Eukaryota</taxon>
        <taxon>Metazoa</taxon>
        <taxon>Cnidaria</taxon>
        <taxon>Hydrozoa</taxon>
        <taxon>Hydroidolina</taxon>
        <taxon>Anthoathecata</taxon>
        <taxon>Aplanulata</taxon>
        <taxon>Hydridae</taxon>
        <taxon>Hydra</taxon>
    </lineage>
</organism>
<dbReference type="GeneID" id="100210060"/>
<evidence type="ECO:0000313" key="8">
    <source>
        <dbReference type="Proteomes" id="UP001652625"/>
    </source>
</evidence>
<keyword evidence="9" id="KW-0812">Transmembrane</keyword>
<evidence type="ECO:0000256" key="2">
    <source>
        <dbReference type="ARBA" id="ARBA00022723"/>
    </source>
</evidence>
<keyword evidence="4" id="KW-0223">Dioxygenase</keyword>
<protein>
    <submittedName>
        <fullName evidence="9">Transmembrane prolyl 4-hydroxylase isoform X2</fullName>
    </submittedName>
</protein>
<gene>
    <name evidence="9" type="primary">LOC100210060</name>
</gene>
<evidence type="ECO:0000259" key="7">
    <source>
        <dbReference type="PROSITE" id="PS51471"/>
    </source>
</evidence>
<dbReference type="Gene3D" id="2.60.120.620">
    <property type="entry name" value="q2cbj1_9rhob like domain"/>
    <property type="match status" value="1"/>
</dbReference>
<dbReference type="InterPro" id="IPR005123">
    <property type="entry name" value="Oxoglu/Fe-dep_dioxygenase_dom"/>
</dbReference>
<proteinExistence type="predicted"/>
<dbReference type="PROSITE" id="PS51471">
    <property type="entry name" value="FE2OG_OXY"/>
    <property type="match status" value="1"/>
</dbReference>
<feature type="domain" description="Fe2OG dioxygenase" evidence="7">
    <location>
        <begin position="271"/>
        <end position="428"/>
    </location>
</feature>
<reference evidence="9" key="1">
    <citation type="submission" date="2025-08" db="UniProtKB">
        <authorList>
            <consortium name="RefSeq"/>
        </authorList>
    </citation>
    <scope>IDENTIFICATION</scope>
</reference>
<sequence length="456" mass="52310">MDIKTFSIILMVLFSYSCRKSDYKRIIFGEDVKERMKQNFLIALNTSKADEVELYTKMLEEHKNQHLIRLQPENKVGQSQIIEIENNRKTSVKLTTLSKRRPLIFQIDNFLFDDECDYIKESAEAKGFIKSKTLGDFDEELSTEPTAYDLLGDIPLADWDNNNDSFIDHLELQSAIKKNFDVRLGSMMINEIMKKTFMDFNSNGLIEDWEWNIKNITTLVLMLKEAKRVSPSSSARFSESQWLSYVNDSILLSIQDRLHKVTKLPLEMIKNSEPLQVVKYQPGGHYDCHLDSDPQYFSDSANTCCHTLSADSGSDESDLCSPCRFMTVLYFLEDTKNGGETAFPVAGLDPYLNDLTSDISYEDKCDLSIYCSTAKIVVKPQKGRAILWYNHFINPDTEWTGAVDRNSLHGGCAVKEGHKWIANNWINAGQLKEHDVLSWTKKQFPANIEEREKTSS</sequence>